<proteinExistence type="inferred from homology"/>
<evidence type="ECO:0000256" key="4">
    <source>
        <dbReference type="RuleBase" id="RU003345"/>
    </source>
</evidence>
<keyword evidence="7" id="KW-1185">Reference proteome</keyword>
<dbReference type="Proteomes" id="UP000245474">
    <property type="component" value="Unassembled WGS sequence"/>
</dbReference>
<dbReference type="InterPro" id="IPR016161">
    <property type="entry name" value="Ald_DH/histidinol_DH"/>
</dbReference>
<dbReference type="FunFam" id="3.40.309.10:FF:000012">
    <property type="entry name" value="Betaine aldehyde dehydrogenase"/>
    <property type="match status" value="1"/>
</dbReference>
<dbReference type="InterPro" id="IPR029510">
    <property type="entry name" value="Ald_DH_CS_GLU"/>
</dbReference>
<dbReference type="Pfam" id="PF00171">
    <property type="entry name" value="Aldedh"/>
    <property type="match status" value="1"/>
</dbReference>
<dbReference type="PROSITE" id="PS00687">
    <property type="entry name" value="ALDEHYDE_DEHYDR_GLU"/>
    <property type="match status" value="1"/>
</dbReference>
<dbReference type="InterPro" id="IPR015590">
    <property type="entry name" value="Aldehyde_DH_dom"/>
</dbReference>
<dbReference type="EMBL" id="QFFI01000013">
    <property type="protein sequence ID" value="PWG63092.1"/>
    <property type="molecule type" value="Genomic_DNA"/>
</dbReference>
<dbReference type="PANTHER" id="PTHR11699">
    <property type="entry name" value="ALDEHYDE DEHYDROGENASE-RELATED"/>
    <property type="match status" value="1"/>
</dbReference>
<sequence length="499" mass="53192">MDLPTTRAEWQRTADALTPRTWPFIDGEPRKPASDERFATVNPATGAVLAEVALASEDDVDAAVAAARRAFEDRRWAGQPPSARKAVLLRFAGLIREHAAELAALETLDMGKPVALSGGVDVPNVAACFQYYAEAVDKLQGEVAPTADDVLATVTREPVGVVAAVVPWNFPLLMATWKLAPALAAGNSVVLKPAEQSPLSALRLAELAVTAGLPAGVLNVLPGDGPTTGQALGLHNDVDCLAFTGSTAVGKRFLEYSGRSNMKRVWLECGGKSPHIVLADAPDLDAAARAAANGIFFNQGEVCTAGSRLIVERGVRDALLERLVAEAERFTPGDPLDPATRLGAMVDEGQMQRVLDYIREGTAEGARIAVGGRRVREDSGGFFIEPTVFDGVGNRMRIAREEIFGPVLAVITVDDAEEAVAVANDTHYGLAAGVWTRDIRTAHRVSRGLRAGMVWVNCYDADDITVPFGGYKQSGIGRDKSLHAIDKYTELKTTWMAMG</sequence>
<evidence type="ECO:0000256" key="3">
    <source>
        <dbReference type="PROSITE-ProRule" id="PRU10007"/>
    </source>
</evidence>
<organism evidence="6 7">
    <name type="scientific">Sediminicurvatus halobius</name>
    <dbReference type="NCBI Taxonomy" id="2182432"/>
    <lineage>
        <taxon>Bacteria</taxon>
        <taxon>Pseudomonadati</taxon>
        <taxon>Pseudomonadota</taxon>
        <taxon>Gammaproteobacteria</taxon>
        <taxon>Chromatiales</taxon>
        <taxon>Ectothiorhodospiraceae</taxon>
        <taxon>Sediminicurvatus</taxon>
    </lineage>
</organism>
<keyword evidence="2 4" id="KW-0560">Oxidoreductase</keyword>
<evidence type="ECO:0000313" key="6">
    <source>
        <dbReference type="EMBL" id="PWG63092.1"/>
    </source>
</evidence>
<dbReference type="CDD" id="cd07112">
    <property type="entry name" value="ALDH_GABALDH-PuuC"/>
    <property type="match status" value="1"/>
</dbReference>
<dbReference type="SUPFAM" id="SSF53720">
    <property type="entry name" value="ALDH-like"/>
    <property type="match status" value="1"/>
</dbReference>
<reference evidence="6 7" key="1">
    <citation type="submission" date="2018-05" db="EMBL/GenBank/DDBJ databases">
        <title>Spiribacter halobius sp. nov., a moderately halophilic bacterium isolated from marine solar saltern.</title>
        <authorList>
            <person name="Zheng W.-S."/>
            <person name="Lu D.-C."/>
            <person name="Du Z.-J."/>
        </authorList>
    </citation>
    <scope>NUCLEOTIDE SEQUENCE [LARGE SCALE GENOMIC DNA]</scope>
    <source>
        <strain evidence="6 7">E85</strain>
    </source>
</reference>
<protein>
    <submittedName>
        <fullName evidence="6">Aldehyde dehydrogenase PuuC</fullName>
    </submittedName>
</protein>
<gene>
    <name evidence="6" type="ORF">DEM34_09580</name>
</gene>
<dbReference type="GO" id="GO:0004030">
    <property type="term" value="F:aldehyde dehydrogenase [NAD(P)+] activity"/>
    <property type="evidence" value="ECO:0007669"/>
    <property type="project" value="UniProtKB-ARBA"/>
</dbReference>
<dbReference type="AlphaFoldDB" id="A0A2U2N1Z1"/>
<dbReference type="Gene3D" id="3.40.309.10">
    <property type="entry name" value="Aldehyde Dehydrogenase, Chain A, domain 2"/>
    <property type="match status" value="1"/>
</dbReference>
<evidence type="ECO:0000256" key="1">
    <source>
        <dbReference type="ARBA" id="ARBA00009986"/>
    </source>
</evidence>
<dbReference type="InterPro" id="IPR016160">
    <property type="entry name" value="Ald_DH_CS_CYS"/>
</dbReference>
<feature type="active site" evidence="3">
    <location>
        <position position="268"/>
    </location>
</feature>
<dbReference type="PROSITE" id="PS00070">
    <property type="entry name" value="ALDEHYDE_DEHYDR_CYS"/>
    <property type="match status" value="1"/>
</dbReference>
<comment type="caution">
    <text evidence="6">The sequence shown here is derived from an EMBL/GenBank/DDBJ whole genome shotgun (WGS) entry which is preliminary data.</text>
</comment>
<dbReference type="FunFam" id="3.40.605.10:FF:000026">
    <property type="entry name" value="Aldehyde dehydrogenase, putative"/>
    <property type="match status" value="1"/>
</dbReference>
<dbReference type="FunFam" id="3.40.605.10:FF:000001">
    <property type="entry name" value="Aldehyde dehydrogenase 1"/>
    <property type="match status" value="1"/>
</dbReference>
<name>A0A2U2N1Z1_9GAMM</name>
<dbReference type="Gene3D" id="3.40.605.10">
    <property type="entry name" value="Aldehyde Dehydrogenase, Chain A, domain 1"/>
    <property type="match status" value="1"/>
</dbReference>
<dbReference type="RefSeq" id="WP_109678591.1">
    <property type="nucleotide sequence ID" value="NZ_CP086615.1"/>
</dbReference>
<dbReference type="OrthoDB" id="9812625at2"/>
<evidence type="ECO:0000256" key="2">
    <source>
        <dbReference type="ARBA" id="ARBA00023002"/>
    </source>
</evidence>
<dbReference type="InterPro" id="IPR016163">
    <property type="entry name" value="Ald_DH_C"/>
</dbReference>
<dbReference type="InterPro" id="IPR016162">
    <property type="entry name" value="Ald_DH_N"/>
</dbReference>
<comment type="similarity">
    <text evidence="1 4">Belongs to the aldehyde dehydrogenase family.</text>
</comment>
<evidence type="ECO:0000259" key="5">
    <source>
        <dbReference type="Pfam" id="PF00171"/>
    </source>
</evidence>
<evidence type="ECO:0000313" key="7">
    <source>
        <dbReference type="Proteomes" id="UP000245474"/>
    </source>
</evidence>
<feature type="domain" description="Aldehyde dehydrogenase" evidence="5">
    <location>
        <begin position="34"/>
        <end position="493"/>
    </location>
</feature>
<accession>A0A2U2N1Z1</accession>